<dbReference type="Proteomes" id="UP000324222">
    <property type="component" value="Unassembled WGS sequence"/>
</dbReference>
<reference evidence="2 3" key="1">
    <citation type="submission" date="2019-05" db="EMBL/GenBank/DDBJ databases">
        <title>Another draft genome of Portunus trituberculatus and its Hox gene families provides insights of decapod evolution.</title>
        <authorList>
            <person name="Jeong J.-H."/>
            <person name="Song I."/>
            <person name="Kim S."/>
            <person name="Choi T."/>
            <person name="Kim D."/>
            <person name="Ryu S."/>
            <person name="Kim W."/>
        </authorList>
    </citation>
    <scope>NUCLEOTIDE SEQUENCE [LARGE SCALE GENOMIC DNA]</scope>
    <source>
        <tissue evidence="2">Muscle</tissue>
    </source>
</reference>
<dbReference type="AlphaFoldDB" id="A0A5B7G6M4"/>
<protein>
    <submittedName>
        <fullName evidence="2">Uncharacterized protein</fullName>
    </submittedName>
</protein>
<gene>
    <name evidence="2" type="ORF">E2C01_049825</name>
</gene>
<evidence type="ECO:0000313" key="2">
    <source>
        <dbReference type="EMBL" id="MPC55880.1"/>
    </source>
</evidence>
<feature type="compositionally biased region" description="Basic and acidic residues" evidence="1">
    <location>
        <begin position="45"/>
        <end position="61"/>
    </location>
</feature>
<dbReference type="EMBL" id="VSRR010013514">
    <property type="protein sequence ID" value="MPC55880.1"/>
    <property type="molecule type" value="Genomic_DNA"/>
</dbReference>
<name>A0A5B7G6M4_PORTR</name>
<sequence>MVSRNSTEARGCEERRSGWRGLTGAGAGWWGGAGGRLIRGSVGLDDMKQGHSRNFSKEVTKRTSTGRSLEELVQGAGSRSLGEASWQSKGHSGRGHSYGFKV</sequence>
<proteinExistence type="predicted"/>
<comment type="caution">
    <text evidence="2">The sequence shown here is derived from an EMBL/GenBank/DDBJ whole genome shotgun (WGS) entry which is preliminary data.</text>
</comment>
<accession>A0A5B7G6M4</accession>
<organism evidence="2 3">
    <name type="scientific">Portunus trituberculatus</name>
    <name type="common">Swimming crab</name>
    <name type="synonym">Neptunus trituberculatus</name>
    <dbReference type="NCBI Taxonomy" id="210409"/>
    <lineage>
        <taxon>Eukaryota</taxon>
        <taxon>Metazoa</taxon>
        <taxon>Ecdysozoa</taxon>
        <taxon>Arthropoda</taxon>
        <taxon>Crustacea</taxon>
        <taxon>Multicrustacea</taxon>
        <taxon>Malacostraca</taxon>
        <taxon>Eumalacostraca</taxon>
        <taxon>Eucarida</taxon>
        <taxon>Decapoda</taxon>
        <taxon>Pleocyemata</taxon>
        <taxon>Brachyura</taxon>
        <taxon>Eubrachyura</taxon>
        <taxon>Portunoidea</taxon>
        <taxon>Portunidae</taxon>
        <taxon>Portuninae</taxon>
        <taxon>Portunus</taxon>
    </lineage>
</organism>
<feature type="region of interest" description="Disordered" evidence="1">
    <location>
        <begin position="45"/>
        <end position="102"/>
    </location>
</feature>
<evidence type="ECO:0000256" key="1">
    <source>
        <dbReference type="SAM" id="MobiDB-lite"/>
    </source>
</evidence>
<keyword evidence="3" id="KW-1185">Reference proteome</keyword>
<evidence type="ECO:0000313" key="3">
    <source>
        <dbReference type="Proteomes" id="UP000324222"/>
    </source>
</evidence>